<keyword evidence="1" id="KW-0472">Membrane</keyword>
<accession>A0A452TQL7</accession>
<keyword evidence="1" id="KW-0812">Transmembrane</keyword>
<proteinExistence type="predicted"/>
<dbReference type="AlphaFoldDB" id="A0A452TQL7"/>
<reference evidence="2" key="1">
    <citation type="submission" date="2019-03" db="UniProtKB">
        <authorList>
            <consortium name="Ensembl"/>
        </authorList>
    </citation>
    <scope>IDENTIFICATION</scope>
</reference>
<dbReference type="GeneTree" id="ENSGT00860000135711"/>
<keyword evidence="1" id="KW-1133">Transmembrane helix</keyword>
<sequence>AQRYDYCCFTSFHIVHFYGTCIYSHMLRVVLAFGELLLTVSTEILFQWTNIVAWQQMPTFWGIAANLQETLVGFLFVCFCLFFLLNQQGWKEGREVMNYSFR</sequence>
<dbReference type="Ensembl" id="ENSUMAT00000012514.1">
    <property type="protein sequence ID" value="ENSUMAP00000010485.1"/>
    <property type="gene ID" value="ENSUMAG00000007898.1"/>
</dbReference>
<organism evidence="2">
    <name type="scientific">Ursus maritimus</name>
    <name type="common">Polar bear</name>
    <name type="synonym">Thalarctos maritimus</name>
    <dbReference type="NCBI Taxonomy" id="29073"/>
    <lineage>
        <taxon>Eukaryota</taxon>
        <taxon>Metazoa</taxon>
        <taxon>Chordata</taxon>
        <taxon>Craniata</taxon>
        <taxon>Vertebrata</taxon>
        <taxon>Euteleostomi</taxon>
        <taxon>Mammalia</taxon>
        <taxon>Eutheria</taxon>
        <taxon>Laurasiatheria</taxon>
        <taxon>Carnivora</taxon>
        <taxon>Caniformia</taxon>
        <taxon>Ursidae</taxon>
        <taxon>Ursus</taxon>
    </lineage>
</organism>
<dbReference type="OMA" id="QMPTFWG"/>
<protein>
    <submittedName>
        <fullName evidence="2">Uncharacterized protein</fullName>
    </submittedName>
</protein>
<evidence type="ECO:0000256" key="1">
    <source>
        <dbReference type="SAM" id="Phobius"/>
    </source>
</evidence>
<evidence type="ECO:0000313" key="2">
    <source>
        <dbReference type="Ensembl" id="ENSUMAP00000010485"/>
    </source>
</evidence>
<feature type="transmembrane region" description="Helical" evidence="1">
    <location>
        <begin position="29"/>
        <end position="48"/>
    </location>
</feature>
<name>A0A452TQL7_URSMA</name>
<feature type="transmembrane region" description="Helical" evidence="1">
    <location>
        <begin position="60"/>
        <end position="85"/>
    </location>
</feature>